<dbReference type="PROSITE" id="PS50928">
    <property type="entry name" value="ABC_TM1"/>
    <property type="match status" value="1"/>
</dbReference>
<dbReference type="SUPFAM" id="SSF160964">
    <property type="entry name" value="MalF N-terminal region-like"/>
    <property type="match status" value="1"/>
</dbReference>
<evidence type="ECO:0000256" key="3">
    <source>
        <dbReference type="ARBA" id="ARBA00022475"/>
    </source>
</evidence>
<dbReference type="EMBL" id="LT629772">
    <property type="protein sequence ID" value="SDT22289.1"/>
    <property type="molecule type" value="Genomic_DNA"/>
</dbReference>
<evidence type="ECO:0000256" key="5">
    <source>
        <dbReference type="ARBA" id="ARBA00022989"/>
    </source>
</evidence>
<dbReference type="GO" id="GO:0055085">
    <property type="term" value="P:transmembrane transport"/>
    <property type="evidence" value="ECO:0007669"/>
    <property type="project" value="InterPro"/>
</dbReference>
<dbReference type="PANTHER" id="PTHR30193:SF1">
    <property type="entry name" value="ABC TRANSPORTER PERMEASE PROTEIN YESP-RELATED"/>
    <property type="match status" value="1"/>
</dbReference>
<feature type="transmembrane region" description="Helical" evidence="7">
    <location>
        <begin position="228"/>
        <end position="249"/>
    </location>
</feature>
<dbReference type="GO" id="GO:0005886">
    <property type="term" value="C:plasma membrane"/>
    <property type="evidence" value="ECO:0007669"/>
    <property type="project" value="UniProtKB-SubCell"/>
</dbReference>
<keyword evidence="5 7" id="KW-1133">Transmembrane helix</keyword>
<keyword evidence="10" id="KW-1185">Reference proteome</keyword>
<accession>A0A1H1YLZ6</accession>
<evidence type="ECO:0000256" key="2">
    <source>
        <dbReference type="ARBA" id="ARBA00022448"/>
    </source>
</evidence>
<feature type="transmembrane region" description="Helical" evidence="7">
    <location>
        <begin position="31"/>
        <end position="58"/>
    </location>
</feature>
<dbReference type="Pfam" id="PF00528">
    <property type="entry name" value="BPD_transp_1"/>
    <property type="match status" value="1"/>
</dbReference>
<feature type="transmembrane region" description="Helical" evidence="7">
    <location>
        <begin position="289"/>
        <end position="313"/>
    </location>
</feature>
<evidence type="ECO:0000256" key="6">
    <source>
        <dbReference type="ARBA" id="ARBA00023136"/>
    </source>
</evidence>
<dbReference type="OrthoDB" id="4053402at2"/>
<keyword evidence="4 7" id="KW-0812">Transmembrane</keyword>
<keyword evidence="9" id="KW-0762">Sugar transport</keyword>
<evidence type="ECO:0000259" key="8">
    <source>
        <dbReference type="PROSITE" id="PS50928"/>
    </source>
</evidence>
<dbReference type="InterPro" id="IPR035906">
    <property type="entry name" value="MetI-like_sf"/>
</dbReference>
<name>A0A1H1YLZ6_9ACTN</name>
<keyword evidence="6 7" id="KW-0472">Membrane</keyword>
<feature type="transmembrane region" description="Helical" evidence="7">
    <location>
        <begin position="95"/>
        <end position="116"/>
    </location>
</feature>
<dbReference type="CDD" id="cd06261">
    <property type="entry name" value="TM_PBP2"/>
    <property type="match status" value="1"/>
</dbReference>
<dbReference type="SUPFAM" id="SSF161098">
    <property type="entry name" value="MetI-like"/>
    <property type="match status" value="1"/>
</dbReference>
<feature type="domain" description="ABC transmembrane type-1" evidence="8">
    <location>
        <begin position="91"/>
        <end position="310"/>
    </location>
</feature>
<sequence>MARTESLPGQRAAHRARSTQARRPWRRYRPLTFWLFAAPWILGFLLLTVGPMIFALWMSFTNYDGISPTTRSVGWANYRRAFGDGQMWTSLLQTVILMVIVVPLTVCVGLALAVLLNARIRLRAVYRTVIYLPAVIPVVAGSLTFRLLFDHDAGAVNGILDLINVTPIQWLTGSRSLVVLLAFMLWGVGASMVISLAGLQAVPAELIEAAMVDGAGTWQRFMSITVPLISPFLLFQLVTGVIGAIQLFVPAVLLGTANANGVSVAVGIPEGLRVYMVYVYQTYFGLGEFGYASALLWLLFIVIVAFTAAVFGITRSFVFYGGGEG</sequence>
<dbReference type="InterPro" id="IPR000515">
    <property type="entry name" value="MetI-like"/>
</dbReference>
<keyword evidence="3" id="KW-1003">Cell membrane</keyword>
<dbReference type="PANTHER" id="PTHR30193">
    <property type="entry name" value="ABC TRANSPORTER PERMEASE PROTEIN"/>
    <property type="match status" value="1"/>
</dbReference>
<organism evidence="9 10">
    <name type="scientific">Microlunatus soli</name>
    <dbReference type="NCBI Taxonomy" id="630515"/>
    <lineage>
        <taxon>Bacteria</taxon>
        <taxon>Bacillati</taxon>
        <taxon>Actinomycetota</taxon>
        <taxon>Actinomycetes</taxon>
        <taxon>Propionibacteriales</taxon>
        <taxon>Propionibacteriaceae</taxon>
        <taxon>Microlunatus</taxon>
    </lineage>
</organism>
<feature type="transmembrane region" description="Helical" evidence="7">
    <location>
        <begin position="128"/>
        <end position="149"/>
    </location>
</feature>
<reference evidence="9 10" key="1">
    <citation type="submission" date="2016-10" db="EMBL/GenBank/DDBJ databases">
        <authorList>
            <person name="de Groot N.N."/>
        </authorList>
    </citation>
    <scope>NUCLEOTIDE SEQUENCE [LARGE SCALE GENOMIC DNA]</scope>
    <source>
        <strain evidence="9 10">DSM 21800</strain>
    </source>
</reference>
<evidence type="ECO:0000313" key="9">
    <source>
        <dbReference type="EMBL" id="SDT22289.1"/>
    </source>
</evidence>
<dbReference type="Proteomes" id="UP000199103">
    <property type="component" value="Chromosome I"/>
</dbReference>
<keyword evidence="2 7" id="KW-0813">Transport</keyword>
<dbReference type="InterPro" id="IPR051393">
    <property type="entry name" value="ABC_transporter_permease"/>
</dbReference>
<evidence type="ECO:0000256" key="1">
    <source>
        <dbReference type="ARBA" id="ARBA00004651"/>
    </source>
</evidence>
<proteinExistence type="inferred from homology"/>
<dbReference type="AlphaFoldDB" id="A0A1H1YLZ6"/>
<comment type="subcellular location">
    <subcellularLocation>
        <location evidence="1 7">Cell membrane</location>
        <topology evidence="1 7">Multi-pass membrane protein</topology>
    </subcellularLocation>
</comment>
<comment type="similarity">
    <text evidence="7">Belongs to the binding-protein-dependent transport system permease family.</text>
</comment>
<dbReference type="STRING" id="630515.SAMN04489812_4651"/>
<evidence type="ECO:0000256" key="4">
    <source>
        <dbReference type="ARBA" id="ARBA00022692"/>
    </source>
</evidence>
<evidence type="ECO:0000313" key="10">
    <source>
        <dbReference type="Proteomes" id="UP000199103"/>
    </source>
</evidence>
<protein>
    <submittedName>
        <fullName evidence="9">Multiple sugar transport system permease protein</fullName>
    </submittedName>
</protein>
<gene>
    <name evidence="9" type="ORF">SAMN04489812_4651</name>
</gene>
<dbReference type="Gene3D" id="1.10.3720.10">
    <property type="entry name" value="MetI-like"/>
    <property type="match status" value="1"/>
</dbReference>
<feature type="transmembrane region" description="Helical" evidence="7">
    <location>
        <begin position="177"/>
        <end position="199"/>
    </location>
</feature>
<evidence type="ECO:0000256" key="7">
    <source>
        <dbReference type="RuleBase" id="RU363032"/>
    </source>
</evidence>